<dbReference type="Gene3D" id="3.30.950.10">
    <property type="entry name" value="Methyltransferase, Cobalt-precorrin-4 Transmethylase, Domain 2"/>
    <property type="match status" value="1"/>
</dbReference>
<evidence type="ECO:0000256" key="5">
    <source>
        <dbReference type="ARBA" id="ARBA00022679"/>
    </source>
</evidence>
<organism evidence="8 9">
    <name type="scientific">Prochlorococcus marinus (strain NATL1A)</name>
    <dbReference type="NCBI Taxonomy" id="167555"/>
    <lineage>
        <taxon>Bacteria</taxon>
        <taxon>Bacillati</taxon>
        <taxon>Cyanobacteriota</taxon>
        <taxon>Cyanophyceae</taxon>
        <taxon>Synechococcales</taxon>
        <taxon>Prochlorococcaceae</taxon>
        <taxon>Prochlorococcus</taxon>
    </lineage>
</organism>
<dbReference type="InterPro" id="IPR035996">
    <property type="entry name" value="4pyrrol_Methylase_sf"/>
</dbReference>
<protein>
    <submittedName>
        <fullName evidence="8">Putative precorrin-4 C11-methyltransferase</fullName>
        <ecNumber evidence="8">2.1.1.133</ecNumber>
    </submittedName>
</protein>
<dbReference type="InterPro" id="IPR003043">
    <property type="entry name" value="Uropor_MeTrfase_CS"/>
</dbReference>
<dbReference type="EMBL" id="CP000553">
    <property type="protein sequence ID" value="ABM75076.1"/>
    <property type="molecule type" value="Genomic_DNA"/>
</dbReference>
<dbReference type="Proteomes" id="UP000002592">
    <property type="component" value="Chromosome"/>
</dbReference>
<dbReference type="InterPro" id="IPR006362">
    <property type="entry name" value="Cbl_synth_CobM/CibF"/>
</dbReference>
<proteinExistence type="inferred from homology"/>
<dbReference type="CDD" id="cd11641">
    <property type="entry name" value="Precorrin-4_C11-MT"/>
    <property type="match status" value="1"/>
</dbReference>
<dbReference type="KEGG" id="pme:NATL1_05141"/>
<gene>
    <name evidence="8" type="primary">cobM</name>
    <name evidence="8" type="ordered locus">NATL1_05141</name>
</gene>
<evidence type="ECO:0000256" key="1">
    <source>
        <dbReference type="ARBA" id="ARBA00004953"/>
    </source>
</evidence>
<keyword evidence="6" id="KW-0949">S-adenosyl-L-methionine</keyword>
<dbReference type="InterPro" id="IPR014776">
    <property type="entry name" value="4pyrrole_Mease_sub2"/>
</dbReference>
<name>A2C0R6_PROM1</name>
<evidence type="ECO:0000256" key="6">
    <source>
        <dbReference type="ARBA" id="ARBA00022691"/>
    </source>
</evidence>
<evidence type="ECO:0000313" key="9">
    <source>
        <dbReference type="Proteomes" id="UP000002592"/>
    </source>
</evidence>
<dbReference type="eggNOG" id="COG2875">
    <property type="taxonomic scope" value="Bacteria"/>
</dbReference>
<keyword evidence="5 8" id="KW-0808">Transferase</keyword>
<comment type="pathway">
    <text evidence="1">Cofactor biosynthesis; adenosylcobalamin biosynthesis.</text>
</comment>
<dbReference type="GO" id="GO:0032259">
    <property type="term" value="P:methylation"/>
    <property type="evidence" value="ECO:0007669"/>
    <property type="project" value="UniProtKB-KW"/>
</dbReference>
<reference evidence="9" key="1">
    <citation type="journal article" date="2007" name="PLoS Genet.">
        <title>Patterns and implications of gene gain and loss in the evolution of Prochlorococcus.</title>
        <authorList>
            <person name="Kettler G.C."/>
            <person name="Martiny A.C."/>
            <person name="Huang K."/>
            <person name="Zucker J."/>
            <person name="Coleman M.L."/>
            <person name="Rodrigue S."/>
            <person name="Chen F."/>
            <person name="Lapidus A."/>
            <person name="Ferriera S."/>
            <person name="Johnson J."/>
            <person name="Steglich C."/>
            <person name="Church G.M."/>
            <person name="Richardson P."/>
            <person name="Chisholm S.W."/>
        </authorList>
    </citation>
    <scope>NUCLEOTIDE SEQUENCE [LARGE SCALE GENOMIC DNA]</scope>
    <source>
        <strain evidence="9">NATL1A</strain>
    </source>
</reference>
<keyword evidence="4 8" id="KW-0489">Methyltransferase</keyword>
<dbReference type="RefSeq" id="WP_011823259.1">
    <property type="nucleotide sequence ID" value="NC_008819.1"/>
</dbReference>
<sequence length="252" mass="28123">MNPISIVGAGPGALDLMTIRAQQRIKSADVLLWTDSLIPIQITNFVKDDCEKIKTSSLTLEEILLILIKKHKEGKKIVRLHDGDPCLYGAISEQICRLNDEGIEVEVVPGVSAYQATAATLGFELTVPDLTQTIILSRADGRTGKPERESLQKLASIQSSLCLYLSARHVEEVQSILIKYYPANTPVAIAYRVTWPDEWIKVIPLNEMAKTSQEQNLIRTTLYIISPTLKIGNNRSKLYNPTHSHLFRSSSR</sequence>
<dbReference type="PANTHER" id="PTHR45790:SF4">
    <property type="entry name" value="COBALT-PRECORRIN-4 C(11)-METHYLTRANSFERASE"/>
    <property type="match status" value="1"/>
</dbReference>
<evidence type="ECO:0000259" key="7">
    <source>
        <dbReference type="Pfam" id="PF00590"/>
    </source>
</evidence>
<dbReference type="HOGENOM" id="CLU_011276_7_1_3"/>
<dbReference type="EC" id="2.1.1.133" evidence="8"/>
<dbReference type="GO" id="GO:0009236">
    <property type="term" value="P:cobalamin biosynthetic process"/>
    <property type="evidence" value="ECO:0007669"/>
    <property type="project" value="UniProtKB-UniPathway"/>
</dbReference>
<comment type="similarity">
    <text evidence="2">Belongs to the precorrin methyltransferase family.</text>
</comment>
<dbReference type="NCBIfam" id="TIGR01465">
    <property type="entry name" value="cobM_cbiF"/>
    <property type="match status" value="1"/>
</dbReference>
<keyword evidence="3" id="KW-0169">Cobalamin biosynthesis</keyword>
<dbReference type="Pfam" id="PF00590">
    <property type="entry name" value="TP_methylase"/>
    <property type="match status" value="1"/>
</dbReference>
<accession>A2C0R6</accession>
<dbReference type="PROSITE" id="PS00839">
    <property type="entry name" value="SUMT_1"/>
    <property type="match status" value="1"/>
</dbReference>
<dbReference type="SUPFAM" id="SSF53790">
    <property type="entry name" value="Tetrapyrrole methylase"/>
    <property type="match status" value="1"/>
</dbReference>
<feature type="domain" description="Tetrapyrrole methylase" evidence="7">
    <location>
        <begin position="4"/>
        <end position="208"/>
    </location>
</feature>
<evidence type="ECO:0000256" key="2">
    <source>
        <dbReference type="ARBA" id="ARBA00005879"/>
    </source>
</evidence>
<evidence type="ECO:0000256" key="4">
    <source>
        <dbReference type="ARBA" id="ARBA00022603"/>
    </source>
</evidence>
<dbReference type="InterPro" id="IPR014777">
    <property type="entry name" value="4pyrrole_Mease_sub1"/>
</dbReference>
<dbReference type="GO" id="GO:0046026">
    <property type="term" value="F:precorrin-4 C11-methyltransferase activity"/>
    <property type="evidence" value="ECO:0007669"/>
    <property type="project" value="UniProtKB-EC"/>
</dbReference>
<evidence type="ECO:0000256" key="3">
    <source>
        <dbReference type="ARBA" id="ARBA00022573"/>
    </source>
</evidence>
<dbReference type="InterPro" id="IPR000878">
    <property type="entry name" value="4pyrrol_Mease"/>
</dbReference>
<dbReference type="PANTHER" id="PTHR45790">
    <property type="entry name" value="SIROHEME SYNTHASE-RELATED"/>
    <property type="match status" value="1"/>
</dbReference>
<dbReference type="Gene3D" id="3.40.1010.10">
    <property type="entry name" value="Cobalt-precorrin-4 Transmethylase, Domain 1"/>
    <property type="match status" value="1"/>
</dbReference>
<evidence type="ECO:0000313" key="8">
    <source>
        <dbReference type="EMBL" id="ABM75076.1"/>
    </source>
</evidence>
<dbReference type="UniPathway" id="UPA00148"/>
<dbReference type="AlphaFoldDB" id="A2C0R6"/>
<dbReference type="InterPro" id="IPR050161">
    <property type="entry name" value="Siro_Cobalamin_biosynth"/>
</dbReference>